<evidence type="ECO:0008006" key="3">
    <source>
        <dbReference type="Google" id="ProtNLM"/>
    </source>
</evidence>
<evidence type="ECO:0000313" key="1">
    <source>
        <dbReference type="EMBL" id="EAQ48899.1"/>
    </source>
</evidence>
<keyword evidence="2" id="KW-1185">Reference proteome</keyword>
<name>A3XNH9_LEEBM</name>
<protein>
    <recommendedName>
        <fullName evidence="3">Outer membrane lipoprotein-sorting protein</fullName>
    </recommendedName>
</protein>
<evidence type="ECO:0000313" key="2">
    <source>
        <dbReference type="Proteomes" id="UP000001601"/>
    </source>
</evidence>
<dbReference type="EMBL" id="AANC01000006">
    <property type="protein sequence ID" value="EAQ48899.1"/>
    <property type="molecule type" value="Genomic_DNA"/>
</dbReference>
<comment type="caution">
    <text evidence="1">The sequence shown here is derived from an EMBL/GenBank/DDBJ whole genome shotgun (WGS) entry which is preliminary data.</text>
</comment>
<proteinExistence type="predicted"/>
<dbReference type="eggNOG" id="COG2834">
    <property type="taxonomic scope" value="Bacteria"/>
</dbReference>
<accession>A3XNH9</accession>
<dbReference type="AlphaFoldDB" id="A3XNH9"/>
<gene>
    <name evidence="1" type="ORF">MED217_10132</name>
</gene>
<reference evidence="1 2" key="1">
    <citation type="journal article" date="2007" name="Nature">
        <title>Light stimulates growth of proteorhodopsin-containing marine Flavobacteria.</title>
        <authorList>
            <person name="Gomez-Consarnau L."/>
            <person name="Gonzalez J.M."/>
            <person name="Coll-Llado M."/>
            <person name="Gourdon P."/>
            <person name="Pascher T."/>
            <person name="Neutze R."/>
            <person name="Pedros-Alio C."/>
            <person name="Pinhassi J."/>
        </authorList>
    </citation>
    <scope>NUCLEOTIDE SEQUENCE [LARGE SCALE GENOMIC DNA]</scope>
    <source>
        <strain evidence="1 2">MED217</strain>
    </source>
</reference>
<organism evidence="1 2">
    <name type="scientific">Leeuwenhoekiella blandensis (strain CECT 7118 / CCUG 51940 / KCTC 22103 / MED217)</name>
    <name type="common">Flavobacterium sp. (strain MED217)</name>
    <dbReference type="NCBI Taxonomy" id="398720"/>
    <lineage>
        <taxon>Bacteria</taxon>
        <taxon>Pseudomonadati</taxon>
        <taxon>Bacteroidota</taxon>
        <taxon>Flavobacteriia</taxon>
        <taxon>Flavobacteriales</taxon>
        <taxon>Flavobacteriaceae</taxon>
        <taxon>Leeuwenhoekiella</taxon>
    </lineage>
</organism>
<dbReference type="Proteomes" id="UP000001601">
    <property type="component" value="Unassembled WGS sequence"/>
</dbReference>
<dbReference type="STRING" id="398720.MED217_10132"/>
<sequence>MVNFATTSSNTSMKAIKLIICLLITPFAFSQEELIETMYNQTADEIITKYIDRTGGIEAWSEVNATKMNATFTQGDLSVPIYIYNTRSGKQAVVFEYNKKKVTQMAFDGATMWTTNFLTMEPEISSDDMRKNMLLKRNDFPSPLLHYRENGYKAEYISTVAKNGIVAFKIKLTQEPKFVNGEEVPNESFYYFDAQNYYPIAIETTQLGQPVSITMTNYQEVEGLYFPFTISQGGQPIEVKEILINPEIDYNIFSFPEK</sequence>
<dbReference type="HOGENOM" id="CLU_081300_0_0_10"/>